<comment type="catalytic activity">
    <reaction evidence="6">
        <text>alpha-D-glucose 6-phosphate = beta-D-fructose 6-phosphate</text>
        <dbReference type="Rhea" id="RHEA:11816"/>
        <dbReference type="ChEBI" id="CHEBI:57634"/>
        <dbReference type="ChEBI" id="CHEBI:58225"/>
        <dbReference type="EC" id="5.3.1.9"/>
    </reaction>
</comment>
<dbReference type="RefSeq" id="WP_262397807.1">
    <property type="nucleotide sequence ID" value="NZ_JACRTC010000005.1"/>
</dbReference>
<keyword evidence="5" id="KW-0324">Glycolysis</keyword>
<dbReference type="EC" id="5.3.1.9" evidence="3"/>
<organism evidence="8 9">
    <name type="scientific">Zongyangia hominis</name>
    <dbReference type="NCBI Taxonomy" id="2763677"/>
    <lineage>
        <taxon>Bacteria</taxon>
        <taxon>Bacillati</taxon>
        <taxon>Bacillota</taxon>
        <taxon>Clostridia</taxon>
        <taxon>Eubacteriales</taxon>
        <taxon>Oscillospiraceae</taxon>
        <taxon>Zongyangia</taxon>
    </lineage>
</organism>
<evidence type="ECO:0000256" key="1">
    <source>
        <dbReference type="ARBA" id="ARBA00004926"/>
    </source>
</evidence>
<dbReference type="GO" id="GO:0006096">
    <property type="term" value="P:glycolytic process"/>
    <property type="evidence" value="ECO:0007669"/>
    <property type="project" value="UniProtKB-KW"/>
</dbReference>
<evidence type="ECO:0000256" key="5">
    <source>
        <dbReference type="ARBA" id="ARBA00023152"/>
    </source>
</evidence>
<comment type="similarity">
    <text evidence="2">Belongs to the archaeal-type GPI family.</text>
</comment>
<evidence type="ECO:0000256" key="2">
    <source>
        <dbReference type="ARBA" id="ARBA00006542"/>
    </source>
</evidence>
<keyword evidence="4" id="KW-0312">Gluconeogenesis</keyword>
<comment type="pathway">
    <text evidence="1">Carbohydrate degradation; glycolysis; D-glyceraldehyde 3-phosphate and glycerone phosphate from D-glucose: step 2/4.</text>
</comment>
<dbReference type="SUPFAM" id="SSF51182">
    <property type="entry name" value="RmlC-like cupins"/>
    <property type="match status" value="1"/>
</dbReference>
<dbReference type="Proteomes" id="UP000660861">
    <property type="component" value="Unassembled WGS sequence"/>
</dbReference>
<dbReference type="GO" id="GO:0005737">
    <property type="term" value="C:cytoplasm"/>
    <property type="evidence" value="ECO:0007669"/>
    <property type="project" value="InterPro"/>
</dbReference>
<dbReference type="Gene3D" id="2.60.120.10">
    <property type="entry name" value="Jelly Rolls"/>
    <property type="match status" value="1"/>
</dbReference>
<gene>
    <name evidence="8" type="ORF">H8709_07705</name>
</gene>
<accession>A0A926EA41</accession>
<evidence type="ECO:0000256" key="6">
    <source>
        <dbReference type="ARBA" id="ARBA00029321"/>
    </source>
</evidence>
<evidence type="ECO:0000259" key="7">
    <source>
        <dbReference type="Pfam" id="PF06560"/>
    </source>
</evidence>
<name>A0A926EA41_9FIRM</name>
<feature type="domain" description="Glucose-6-phosphate isomerase prokaryote" evidence="7">
    <location>
        <begin position="43"/>
        <end position="199"/>
    </location>
</feature>
<dbReference type="InterPro" id="IPR011051">
    <property type="entry name" value="RmlC_Cupin_sf"/>
</dbReference>
<sequence length="266" mass="29776">MKALNYGLPVQMEEETGELKFGEGVLCAGVKAKCFGEIKNLAYDPEEAQDGEHCYTFYQDIWKEQDAPLFAKHRITNGITVLMPGLMGYECHKNSGHYHGMAEGRASTLPEVYEVLSGRAVFFLQQSHSFLEESGPLQVERLRAFFLTEGEKLVIPPFTAHCVVNVGKGPMAFGNLAVPCPLHYEPIARMHGFGMYLLRIQGQLAFVPNPRYRDLPLLEVARPKECPELGISFDTPLYAAFVRRPDTFAYLGHPGQCDQILAALYE</sequence>
<protein>
    <recommendedName>
        <fullName evidence="3">glucose-6-phosphate isomerase</fullName>
        <ecNumber evidence="3">5.3.1.9</ecNumber>
    </recommendedName>
</protein>
<dbReference type="Pfam" id="PF06560">
    <property type="entry name" value="GPI"/>
    <property type="match status" value="1"/>
</dbReference>
<comment type="caution">
    <text evidence="8">The sequence shown here is derived from an EMBL/GenBank/DDBJ whole genome shotgun (WGS) entry which is preliminary data.</text>
</comment>
<proteinExistence type="inferred from homology"/>
<dbReference type="InterPro" id="IPR014710">
    <property type="entry name" value="RmlC-like_jellyroll"/>
</dbReference>
<dbReference type="EMBL" id="JACRTC010000005">
    <property type="protein sequence ID" value="MBC8570710.1"/>
    <property type="molecule type" value="Genomic_DNA"/>
</dbReference>
<keyword evidence="9" id="KW-1185">Reference proteome</keyword>
<evidence type="ECO:0000256" key="3">
    <source>
        <dbReference type="ARBA" id="ARBA00011952"/>
    </source>
</evidence>
<dbReference type="AlphaFoldDB" id="A0A926EA41"/>
<evidence type="ECO:0000313" key="8">
    <source>
        <dbReference type="EMBL" id="MBC8570710.1"/>
    </source>
</evidence>
<dbReference type="GO" id="GO:0004347">
    <property type="term" value="F:glucose-6-phosphate isomerase activity"/>
    <property type="evidence" value="ECO:0007669"/>
    <property type="project" value="UniProtKB-EC"/>
</dbReference>
<dbReference type="CDD" id="cd02218">
    <property type="entry name" value="cupin_PGI"/>
    <property type="match status" value="1"/>
</dbReference>
<evidence type="ECO:0000256" key="4">
    <source>
        <dbReference type="ARBA" id="ARBA00022432"/>
    </source>
</evidence>
<dbReference type="GO" id="GO:0006094">
    <property type="term" value="P:gluconeogenesis"/>
    <property type="evidence" value="ECO:0007669"/>
    <property type="project" value="UniProtKB-KW"/>
</dbReference>
<dbReference type="InterPro" id="IPR010551">
    <property type="entry name" value="G6P_isomerase_prok"/>
</dbReference>
<evidence type="ECO:0000313" key="9">
    <source>
        <dbReference type="Proteomes" id="UP000660861"/>
    </source>
</evidence>
<reference evidence="8" key="1">
    <citation type="submission" date="2020-08" db="EMBL/GenBank/DDBJ databases">
        <title>Genome public.</title>
        <authorList>
            <person name="Liu C."/>
            <person name="Sun Q."/>
        </authorList>
    </citation>
    <scope>NUCLEOTIDE SEQUENCE</scope>
    <source>
        <strain evidence="8">NSJ-54</strain>
    </source>
</reference>